<dbReference type="GO" id="GO:0016020">
    <property type="term" value="C:membrane"/>
    <property type="evidence" value="ECO:0007669"/>
    <property type="project" value="UniProtKB-SubCell"/>
</dbReference>
<protein>
    <recommendedName>
        <fullName evidence="6">O-antigen ligase-related domain-containing protein</fullName>
    </recommendedName>
</protein>
<dbReference type="AlphaFoldDB" id="A0A1F7KFE0"/>
<feature type="transmembrane region" description="Helical" evidence="5">
    <location>
        <begin position="7"/>
        <end position="24"/>
    </location>
</feature>
<feature type="transmembrane region" description="Helical" evidence="5">
    <location>
        <begin position="311"/>
        <end position="335"/>
    </location>
</feature>
<feature type="transmembrane region" description="Helical" evidence="5">
    <location>
        <begin position="30"/>
        <end position="47"/>
    </location>
</feature>
<evidence type="ECO:0000256" key="2">
    <source>
        <dbReference type="ARBA" id="ARBA00022692"/>
    </source>
</evidence>
<feature type="transmembrane region" description="Helical" evidence="5">
    <location>
        <begin position="59"/>
        <end position="81"/>
    </location>
</feature>
<evidence type="ECO:0000256" key="4">
    <source>
        <dbReference type="ARBA" id="ARBA00023136"/>
    </source>
</evidence>
<evidence type="ECO:0000313" key="8">
    <source>
        <dbReference type="Proteomes" id="UP000178450"/>
    </source>
</evidence>
<dbReference type="PANTHER" id="PTHR37422">
    <property type="entry name" value="TEICHURONIC ACID BIOSYNTHESIS PROTEIN TUAE"/>
    <property type="match status" value="1"/>
</dbReference>
<feature type="transmembrane region" description="Helical" evidence="5">
    <location>
        <begin position="115"/>
        <end position="139"/>
    </location>
</feature>
<feature type="domain" description="O-antigen ligase-related" evidence="6">
    <location>
        <begin position="186"/>
        <end position="328"/>
    </location>
</feature>
<feature type="transmembrane region" description="Helical" evidence="5">
    <location>
        <begin position="224"/>
        <end position="242"/>
    </location>
</feature>
<evidence type="ECO:0000256" key="1">
    <source>
        <dbReference type="ARBA" id="ARBA00004141"/>
    </source>
</evidence>
<sequence>MTKLKLTIFWLYLILTLITGSLGLPVLNTINLKLLLGLPLLLALLAINNRQPLLINKRLSQLTLIFVMTAVLSSLFSQHFLNTRTELIKLFAGISLMLFGALYRQYLQKSLPTVLISLGVFYSLYFLLLTNLPAVFGWLRPINGYNLVFPFYALHNHLGDFLVLSAVCLLDRLANNKKSWLNYGWLAIFGLLIFYSYSRSSYTALTVVIVLLLLKQLKQKAKPIIILVSLILLAGAFLFMAITTKETGFQLSLFSAIKNKVLLNGRDQYWGTSIAAFKDYPWFGIGLGNFVHAMGRYSSIPFNWTESSLNLFLSFFSENGLLVLIAFMALLIWIIKNNRFRLSFFLLIALLVNFQTDYTYNIVAMWLLFWLVMGLSFDNKNDLVEIKPGRALWPGLITSLLLLQLTLTGIFFDLKQYSLAFVADPLNKSAHEYLIGQKLFSKQYAQGEWLLKLYQRLYRADAGAQYAAANLYLALGQDKQALSGFYQAYLWNPYENLDVYRQIYRLEKKLNGQLAAKTFLQNYESKVRSISDDSYFSQEIRRNFAEFSQSQQ</sequence>
<dbReference type="InterPro" id="IPR051533">
    <property type="entry name" value="WaaL-like"/>
</dbReference>
<comment type="caution">
    <text evidence="7">The sequence shown here is derived from an EMBL/GenBank/DDBJ whole genome shotgun (WGS) entry which is preliminary data.</text>
</comment>
<reference evidence="7 8" key="1">
    <citation type="journal article" date="2016" name="Nat. Commun.">
        <title>Thousands of microbial genomes shed light on interconnected biogeochemical processes in an aquifer system.</title>
        <authorList>
            <person name="Anantharaman K."/>
            <person name="Brown C.T."/>
            <person name="Hug L.A."/>
            <person name="Sharon I."/>
            <person name="Castelle C.J."/>
            <person name="Probst A.J."/>
            <person name="Thomas B.C."/>
            <person name="Singh A."/>
            <person name="Wilkins M.J."/>
            <person name="Karaoz U."/>
            <person name="Brodie E.L."/>
            <person name="Williams K.H."/>
            <person name="Hubbard S.S."/>
            <person name="Banfield J.F."/>
        </authorList>
    </citation>
    <scope>NUCLEOTIDE SEQUENCE [LARGE SCALE GENOMIC DNA]</scope>
</reference>
<accession>A0A1F7KFE0</accession>
<gene>
    <name evidence="7" type="ORF">A2209_01085</name>
</gene>
<dbReference type="PANTHER" id="PTHR37422:SF13">
    <property type="entry name" value="LIPOPOLYSACCHARIDE BIOSYNTHESIS PROTEIN PA4999-RELATED"/>
    <property type="match status" value="1"/>
</dbReference>
<feature type="transmembrane region" description="Helical" evidence="5">
    <location>
        <begin position="87"/>
        <end position="103"/>
    </location>
</feature>
<comment type="subcellular location">
    <subcellularLocation>
        <location evidence="1">Membrane</location>
        <topology evidence="1">Multi-pass membrane protein</topology>
    </subcellularLocation>
</comment>
<feature type="transmembrane region" description="Helical" evidence="5">
    <location>
        <begin position="391"/>
        <end position="412"/>
    </location>
</feature>
<evidence type="ECO:0000259" key="6">
    <source>
        <dbReference type="Pfam" id="PF04932"/>
    </source>
</evidence>
<evidence type="ECO:0000313" key="7">
    <source>
        <dbReference type="EMBL" id="OGK66575.1"/>
    </source>
</evidence>
<dbReference type="Proteomes" id="UP000178450">
    <property type="component" value="Unassembled WGS sequence"/>
</dbReference>
<dbReference type="InterPro" id="IPR007016">
    <property type="entry name" value="O-antigen_ligase-rel_domated"/>
</dbReference>
<dbReference type="EMBL" id="MGBG01000006">
    <property type="protein sequence ID" value="OGK66575.1"/>
    <property type="molecule type" value="Genomic_DNA"/>
</dbReference>
<evidence type="ECO:0000256" key="5">
    <source>
        <dbReference type="SAM" id="Phobius"/>
    </source>
</evidence>
<feature type="transmembrane region" description="Helical" evidence="5">
    <location>
        <begin position="179"/>
        <end position="195"/>
    </location>
</feature>
<evidence type="ECO:0000256" key="3">
    <source>
        <dbReference type="ARBA" id="ARBA00022989"/>
    </source>
</evidence>
<keyword evidence="3 5" id="KW-1133">Transmembrane helix</keyword>
<feature type="transmembrane region" description="Helical" evidence="5">
    <location>
        <begin position="201"/>
        <end position="217"/>
    </location>
</feature>
<keyword evidence="4 5" id="KW-0472">Membrane</keyword>
<organism evidence="7 8">
    <name type="scientific">Candidatus Roizmanbacteria bacterium RIFOXYA1_FULL_41_12</name>
    <dbReference type="NCBI Taxonomy" id="1802082"/>
    <lineage>
        <taxon>Bacteria</taxon>
        <taxon>Candidatus Roizmaniibacteriota</taxon>
    </lineage>
</organism>
<keyword evidence="2 5" id="KW-0812">Transmembrane</keyword>
<dbReference type="Pfam" id="PF04932">
    <property type="entry name" value="Wzy_C"/>
    <property type="match status" value="1"/>
</dbReference>
<proteinExistence type="predicted"/>
<feature type="transmembrane region" description="Helical" evidence="5">
    <location>
        <begin position="342"/>
        <end position="371"/>
    </location>
</feature>
<name>A0A1F7KFE0_9BACT</name>
<feature type="transmembrane region" description="Helical" evidence="5">
    <location>
        <begin position="151"/>
        <end position="170"/>
    </location>
</feature>